<dbReference type="KEGG" id="nhe:NECHADRAFT_83762"/>
<gene>
    <name evidence="2" type="ORF">NECHADRAFT_83762</name>
</gene>
<dbReference type="HOGENOM" id="CLU_1133851_0_0_1"/>
<keyword evidence="3" id="KW-1185">Reference proteome</keyword>
<evidence type="ECO:0000256" key="1">
    <source>
        <dbReference type="SAM" id="MobiDB-lite"/>
    </source>
</evidence>
<feature type="compositionally biased region" description="Pro residues" evidence="1">
    <location>
        <begin position="11"/>
        <end position="22"/>
    </location>
</feature>
<organism evidence="2 3">
    <name type="scientific">Fusarium vanettenii (strain ATCC MYA-4622 / CBS 123669 / FGSC 9596 / NRRL 45880 / 77-13-4)</name>
    <name type="common">Fusarium solani subsp. pisi</name>
    <dbReference type="NCBI Taxonomy" id="660122"/>
    <lineage>
        <taxon>Eukaryota</taxon>
        <taxon>Fungi</taxon>
        <taxon>Dikarya</taxon>
        <taxon>Ascomycota</taxon>
        <taxon>Pezizomycotina</taxon>
        <taxon>Sordariomycetes</taxon>
        <taxon>Hypocreomycetidae</taxon>
        <taxon>Hypocreales</taxon>
        <taxon>Nectriaceae</taxon>
        <taxon>Fusarium</taxon>
        <taxon>Fusarium solani species complex</taxon>
        <taxon>Fusarium vanettenii</taxon>
    </lineage>
</organism>
<dbReference type="GeneID" id="9665525"/>
<feature type="region of interest" description="Disordered" evidence="1">
    <location>
        <begin position="1"/>
        <end position="24"/>
    </location>
</feature>
<reference evidence="2 3" key="1">
    <citation type="journal article" date="2009" name="PLoS Genet.">
        <title>The genome of Nectria haematococca: contribution of supernumerary chromosomes to gene expansion.</title>
        <authorList>
            <person name="Coleman J.J."/>
            <person name="Rounsley S.D."/>
            <person name="Rodriguez-Carres M."/>
            <person name="Kuo A."/>
            <person name="Wasmann C.C."/>
            <person name="Grimwood J."/>
            <person name="Schmutz J."/>
            <person name="Taga M."/>
            <person name="White G.J."/>
            <person name="Zhou S."/>
            <person name="Schwartz D.C."/>
            <person name="Freitag M."/>
            <person name="Ma L.J."/>
            <person name="Danchin E.G."/>
            <person name="Henrissat B."/>
            <person name="Coutinho P.M."/>
            <person name="Nelson D.R."/>
            <person name="Straney D."/>
            <person name="Napoli C.A."/>
            <person name="Barker B.M."/>
            <person name="Gribskov M."/>
            <person name="Rep M."/>
            <person name="Kroken S."/>
            <person name="Molnar I."/>
            <person name="Rensing C."/>
            <person name="Kennell J.C."/>
            <person name="Zamora J."/>
            <person name="Farman M.L."/>
            <person name="Selker E.U."/>
            <person name="Salamov A."/>
            <person name="Shapiro H."/>
            <person name="Pangilinan J."/>
            <person name="Lindquist E."/>
            <person name="Lamers C."/>
            <person name="Grigoriev I.V."/>
            <person name="Geiser D.M."/>
            <person name="Covert S.F."/>
            <person name="Temporini E."/>
            <person name="Vanetten H.D."/>
        </authorList>
    </citation>
    <scope>NUCLEOTIDE SEQUENCE [LARGE SCALE GENOMIC DNA]</scope>
    <source>
        <strain evidence="3">ATCC MYA-4622 / CBS 123669 / FGSC 9596 / NRRL 45880 / 77-13-4</strain>
    </source>
</reference>
<evidence type="ECO:0000313" key="2">
    <source>
        <dbReference type="EMBL" id="EEU43229.1"/>
    </source>
</evidence>
<dbReference type="EMBL" id="GG698903">
    <property type="protein sequence ID" value="EEU43229.1"/>
    <property type="molecule type" value="Genomic_DNA"/>
</dbReference>
<sequence>MPNNKNTADPQEPPPPPPPRAPPDLLTMVKLVFYIRVNAVLHQRQEAADREVDEYWRMRDEKDAKKAVKPVRQRAREIQEKREAMRRPAPYIYRRPEVDPREKLTWREIDRLMDEEVEKEVNVGLGLKRAEGETLKAYYQRMDDLEHRLDRWISIEYYRQQNGPLRYMDGMPIRARSGPESEKGGLFEIEDQAECVRKWMDKIKESQRIKPLPAWHENDHSENKRDDEYQPKGWWHVLKDGLTEW</sequence>
<proteinExistence type="predicted"/>
<evidence type="ECO:0000313" key="3">
    <source>
        <dbReference type="Proteomes" id="UP000005206"/>
    </source>
</evidence>
<dbReference type="VEuPathDB" id="FungiDB:NECHADRAFT_83762"/>
<dbReference type="Proteomes" id="UP000005206">
    <property type="component" value="Chromosome 8"/>
</dbReference>
<dbReference type="RefSeq" id="XP_003048942.1">
    <property type="nucleotide sequence ID" value="XM_003048896.1"/>
</dbReference>
<accession>C7YYP8</accession>
<dbReference type="AlphaFoldDB" id="C7YYP8"/>
<dbReference type="OrthoDB" id="5093197at2759"/>
<name>C7YYP8_FUSV7</name>
<dbReference type="InParanoid" id="C7YYP8"/>
<dbReference type="OMA" id="DDEHICE"/>
<protein>
    <submittedName>
        <fullName evidence="2">Uncharacterized protein</fullName>
    </submittedName>
</protein>